<protein>
    <submittedName>
        <fullName evidence="2">Uncharacterized protein</fullName>
    </submittedName>
</protein>
<dbReference type="EMBL" id="LFDV01000002">
    <property type="protein sequence ID" value="KTB47963.1"/>
    <property type="molecule type" value="Genomic_DNA"/>
</dbReference>
<feature type="transmembrane region" description="Helical" evidence="1">
    <location>
        <begin position="26"/>
        <end position="51"/>
    </location>
</feature>
<keyword evidence="1" id="KW-0812">Transmembrane</keyword>
<dbReference type="Proteomes" id="UP000053947">
    <property type="component" value="Unassembled WGS sequence"/>
</dbReference>
<keyword evidence="1" id="KW-0472">Membrane</keyword>
<dbReference type="AlphaFoldDB" id="A0A0W0GHD7"/>
<reference evidence="2 3" key="1">
    <citation type="submission" date="2015-06" db="EMBL/GenBank/DDBJ databases">
        <title>Genome sequence of the organohalide-respiring Dehalogenimonas alkenigignens type strain (IP3-3T).</title>
        <authorList>
            <person name="Key T.A."/>
            <person name="Richmond D.P."/>
            <person name="Bowman K.S."/>
            <person name="Cho Y.-J."/>
            <person name="Chun J."/>
            <person name="da Costa M.S."/>
            <person name="Rainey F.A."/>
            <person name="Moe W.M."/>
        </authorList>
    </citation>
    <scope>NUCLEOTIDE SEQUENCE [LARGE SCALE GENOMIC DNA]</scope>
    <source>
        <strain evidence="2 3">IP3-3</strain>
    </source>
</reference>
<evidence type="ECO:0000313" key="2">
    <source>
        <dbReference type="EMBL" id="KTB47963.1"/>
    </source>
</evidence>
<proteinExistence type="predicted"/>
<dbReference type="RefSeq" id="WP_058438921.1">
    <property type="nucleotide sequence ID" value="NZ_KQ758903.1"/>
</dbReference>
<evidence type="ECO:0000256" key="1">
    <source>
        <dbReference type="SAM" id="Phobius"/>
    </source>
</evidence>
<organism evidence="2 3">
    <name type="scientific">Dehalogenimonas alkenigignens</name>
    <dbReference type="NCBI Taxonomy" id="1217799"/>
    <lineage>
        <taxon>Bacteria</taxon>
        <taxon>Bacillati</taxon>
        <taxon>Chloroflexota</taxon>
        <taxon>Dehalococcoidia</taxon>
        <taxon>Dehalococcoidales</taxon>
        <taxon>Dehalococcoidaceae</taxon>
        <taxon>Dehalogenimonas</taxon>
    </lineage>
</organism>
<comment type="caution">
    <text evidence="2">The sequence shown here is derived from an EMBL/GenBank/DDBJ whole genome shotgun (WGS) entry which is preliminary data.</text>
</comment>
<dbReference type="STRING" id="1217799.DEALK_08080"/>
<name>A0A0W0GHD7_9CHLR</name>
<sequence length="92" mass="10452">MNWPPLLLHLKVPSGDGFIGLWLPWFLIYPVLLLLMLIALPVVIILAIILVPAGKARPLVMAGPYVWRLLFAMRGLKLDIQTGNRKMMFDFI</sequence>
<keyword evidence="3" id="KW-1185">Reference proteome</keyword>
<gene>
    <name evidence="2" type="ORF">DEALK_08080</name>
</gene>
<keyword evidence="1" id="KW-1133">Transmembrane helix</keyword>
<evidence type="ECO:0000313" key="3">
    <source>
        <dbReference type="Proteomes" id="UP000053947"/>
    </source>
</evidence>
<accession>A0A0W0GHD7</accession>
<dbReference type="OrthoDB" id="164822at2"/>